<dbReference type="EMBL" id="FNTD01000005">
    <property type="protein sequence ID" value="SEE59414.1"/>
    <property type="molecule type" value="Genomic_DNA"/>
</dbReference>
<dbReference type="AlphaFoldDB" id="A0A1H5K482"/>
<reference evidence="1 2" key="1">
    <citation type="submission" date="2016-10" db="EMBL/GenBank/DDBJ databases">
        <authorList>
            <person name="de Groot N.N."/>
        </authorList>
    </citation>
    <scope>NUCLEOTIDE SEQUENCE [LARGE SCALE GENOMIC DNA]</scope>
    <source>
        <strain evidence="1 2">DSM 40306</strain>
    </source>
</reference>
<dbReference type="Pfam" id="PF19984">
    <property type="entry name" value="DUF6420"/>
    <property type="match status" value="1"/>
</dbReference>
<evidence type="ECO:0000313" key="1">
    <source>
        <dbReference type="EMBL" id="SEE59414.1"/>
    </source>
</evidence>
<name>A0A1H5K482_9ACTN</name>
<dbReference type="GeneID" id="95516640"/>
<dbReference type="Proteomes" id="UP000182375">
    <property type="component" value="Unassembled WGS sequence"/>
</dbReference>
<dbReference type="STRING" id="67331.SAMN04490357_7695"/>
<dbReference type="RefSeq" id="WP_074996418.1">
    <property type="nucleotide sequence ID" value="NZ_FNTD01000005.1"/>
</dbReference>
<evidence type="ECO:0000313" key="2">
    <source>
        <dbReference type="Proteomes" id="UP000182375"/>
    </source>
</evidence>
<proteinExistence type="predicted"/>
<gene>
    <name evidence="1" type="ORF">SAMN04490357_7695</name>
</gene>
<sequence>MTEDRGAAGPYIEYDGLPVLHGSEVKLPLIHPYAPVEAGRYVTPGGGRLTIRKAEKNAAHLRITLDHLGCPAQCTPEKDAAFRRLALAVEGYCVHAGCRHRAAFSDGVLRCFEVRNGAVTLAAFVRAVLAIELGDLIPAGRIIEESEARFGPVRRSEGLDDEGQAEAV</sequence>
<dbReference type="InterPro" id="IPR046305">
    <property type="entry name" value="DUF6420"/>
</dbReference>
<accession>A0A1H5K482</accession>
<protein>
    <submittedName>
        <fullName evidence="1">Uncharacterized protein</fullName>
    </submittedName>
</protein>
<organism evidence="1 2">
    <name type="scientific">Streptomyces misionensis</name>
    <dbReference type="NCBI Taxonomy" id="67331"/>
    <lineage>
        <taxon>Bacteria</taxon>
        <taxon>Bacillati</taxon>
        <taxon>Actinomycetota</taxon>
        <taxon>Actinomycetes</taxon>
        <taxon>Kitasatosporales</taxon>
        <taxon>Streptomycetaceae</taxon>
        <taxon>Streptomyces</taxon>
    </lineage>
</organism>